<feature type="compositionally biased region" description="Low complexity" evidence="1">
    <location>
        <begin position="885"/>
        <end position="904"/>
    </location>
</feature>
<dbReference type="PANTHER" id="PTHR46345:SF11">
    <property type="entry name" value="FORMIN-J-LIKE"/>
    <property type="match status" value="1"/>
</dbReference>
<dbReference type="SUPFAM" id="SSF101447">
    <property type="entry name" value="Formin homology 2 domain (FH2 domain)"/>
    <property type="match status" value="1"/>
</dbReference>
<reference evidence="3" key="2">
    <citation type="submission" date="2016-06" db="EMBL/GenBank/DDBJ databases">
        <title>The genome of a short-lived fish provides insights into sex chromosome evolution and the genetic control of aging.</title>
        <authorList>
            <person name="Reichwald K."/>
            <person name="Felder M."/>
            <person name="Petzold A."/>
            <person name="Koch P."/>
            <person name="Groth M."/>
            <person name="Platzer M."/>
        </authorList>
    </citation>
    <scope>NUCLEOTIDE SEQUENCE</scope>
    <source>
        <tissue evidence="3">Brain</tissue>
    </source>
</reference>
<dbReference type="InterPro" id="IPR015425">
    <property type="entry name" value="FH2_Formin"/>
</dbReference>
<feature type="compositionally biased region" description="Basic and acidic residues" evidence="1">
    <location>
        <begin position="715"/>
        <end position="726"/>
    </location>
</feature>
<dbReference type="SMART" id="SM00498">
    <property type="entry name" value="FH2"/>
    <property type="match status" value="1"/>
</dbReference>
<organism evidence="3">
    <name type="scientific">Nothobranchius kuhntae</name>
    <name type="common">Beira killifish</name>
    <dbReference type="NCBI Taxonomy" id="321403"/>
    <lineage>
        <taxon>Eukaryota</taxon>
        <taxon>Metazoa</taxon>
        <taxon>Chordata</taxon>
        <taxon>Craniata</taxon>
        <taxon>Vertebrata</taxon>
        <taxon>Euteleostomi</taxon>
        <taxon>Actinopterygii</taxon>
        <taxon>Neopterygii</taxon>
        <taxon>Teleostei</taxon>
        <taxon>Neoteleostei</taxon>
        <taxon>Acanthomorphata</taxon>
        <taxon>Ovalentaria</taxon>
        <taxon>Atherinomorphae</taxon>
        <taxon>Cyprinodontiformes</taxon>
        <taxon>Nothobranchiidae</taxon>
        <taxon>Nothobranchius</taxon>
    </lineage>
</organism>
<feature type="compositionally biased region" description="Polar residues" evidence="1">
    <location>
        <begin position="509"/>
        <end position="519"/>
    </location>
</feature>
<feature type="compositionally biased region" description="Polar residues" evidence="1">
    <location>
        <begin position="825"/>
        <end position="835"/>
    </location>
</feature>
<feature type="compositionally biased region" description="Low complexity" evidence="1">
    <location>
        <begin position="843"/>
        <end position="857"/>
    </location>
</feature>
<accession>A0A1A8J057</accession>
<feature type="region of interest" description="Disordered" evidence="1">
    <location>
        <begin position="31"/>
        <end position="62"/>
    </location>
</feature>
<feature type="compositionally biased region" description="Low complexity" evidence="1">
    <location>
        <begin position="994"/>
        <end position="1048"/>
    </location>
</feature>
<feature type="compositionally biased region" description="Basic and acidic residues" evidence="1">
    <location>
        <begin position="676"/>
        <end position="697"/>
    </location>
</feature>
<dbReference type="Pfam" id="PF02181">
    <property type="entry name" value="FH2"/>
    <property type="match status" value="1"/>
</dbReference>
<dbReference type="PROSITE" id="PS51444">
    <property type="entry name" value="FH2"/>
    <property type="match status" value="1"/>
</dbReference>
<dbReference type="AlphaFoldDB" id="A0A1A8J057"/>
<feature type="compositionally biased region" description="Basic and acidic residues" evidence="1">
    <location>
        <begin position="594"/>
        <end position="607"/>
    </location>
</feature>
<reference evidence="3" key="1">
    <citation type="submission" date="2016-05" db="EMBL/GenBank/DDBJ databases">
        <authorList>
            <person name="Lavstsen T."/>
            <person name="Jespersen J.S."/>
        </authorList>
    </citation>
    <scope>NUCLEOTIDE SEQUENCE</scope>
    <source>
        <tissue evidence="3">Brain</tissue>
    </source>
</reference>
<dbReference type="Gene3D" id="1.20.58.2220">
    <property type="entry name" value="Formin, FH2 domain"/>
    <property type="match status" value="1"/>
</dbReference>
<feature type="domain" description="FH2" evidence="2">
    <location>
        <begin position="61"/>
        <end position="455"/>
    </location>
</feature>
<feature type="compositionally biased region" description="Basic and acidic residues" evidence="1">
    <location>
        <begin position="927"/>
        <end position="940"/>
    </location>
</feature>
<name>A0A1A8J057_NOTKU</name>
<evidence type="ECO:0000313" key="3">
    <source>
        <dbReference type="EMBL" id="SBR02977.1"/>
    </source>
</evidence>
<feature type="region of interest" description="Disordered" evidence="1">
    <location>
        <begin position="715"/>
        <end position="1092"/>
    </location>
</feature>
<dbReference type="PANTHER" id="PTHR46345">
    <property type="entry name" value="INVERTED FORMIN-2"/>
    <property type="match status" value="1"/>
</dbReference>
<dbReference type="InterPro" id="IPR042201">
    <property type="entry name" value="FH2_Formin_sf"/>
</dbReference>
<feature type="region of interest" description="Disordered" evidence="1">
    <location>
        <begin position="558"/>
        <end position="607"/>
    </location>
</feature>
<feature type="compositionally biased region" description="Pro residues" evidence="1">
    <location>
        <begin position="45"/>
        <end position="58"/>
    </location>
</feature>
<sequence length="1092" mass="120187">MHVMGSISPANDSEGFSFLKEDVAVSKVMSPPFSHISENGTRSPVAPPPPPPPPPPPLGLRDSTCLKKRRVRSFFWKTIPEEQVKGRTNLWTQGQVQQHFQIDVQEVEELFGHNDCQSDAKAPPTRGGKGRVSFRETKEVSILDPKRGLNVAIFLKQFKRSNQTLVDDIQRGSSESFGAEPLRDLLKLLPEKDEVKKLKAYRGDISKLSLADSFVYLLIQVPSYSLRIESLLLKQEFPAACEAMKHHFGILHSATKELMCCEELHAVLHLVLQAGNILNAGGSAGNAVGFKLSSLLSLADTKSNKPGMNLLHFVALEAQKKDEKLLEFPLRLKNVQAASRISMETLDAELQSLTFRTRSVEESIQEDAELLQQLGGFLQSAAASLCSLRDGRQQLKRGGSELLDFFCEDRETFRLDDCFSIFHTFCCRFTSAVRENLDREAREAARRRRLQEEEVKRHSWAGGEQVRGAFGSRCRSETDMSSVISKDDSGLLGALLAPKFHLSPRRRSWNPQRSRNPPCSSAAAAAERELSSFLEISGDLRVPWQRNPAWTTRLSPEKVSAFSQVDPKTTSAPPETSSNRTDSSHISGVQTRSEPVDNEDKDKSTSHLELQADHNNNHRPSLQDLLLHQTSSCLSRRSDDHMPVVPELEAFSRTSSETAQNQVKLPSALDRMGTNHLDHLKNVPQDVRRSSSPQREEEQVIVWCVTGVCEAAGEHTHTGTRQEENRQGSPTLLGSSEPPLDRDKSEPISSQPASRCSDSSLLVSPPGRRPPEPKSPGPEPGLTAEEKEPRSKEVSKPEPDPRIQNKTNSKPATGEASAERETKPAASSNQNQTSGIKPATPNRTGTSSRSVRSLTRSENQSMRRIVPITRSKRGALSVTKRPKEAAAASRTSSRTSTLTSSNLNGALVRRGERSATAPSSQWPKEPSASREQNHDPERRPSIRKASMKSRTQTEEKMCLSRLRSLTQEGGGGSVSAPVTPLRKNQPSSTPPGFTRNTASSSFRRTRTTSGSSPLPNTGSPKTSSSSPPTSTLSRTGSLRVASSSRSSSPLMTQKIQSPPGPSLPGSSKDLQQNISRSPHLREASRPTRPIWR</sequence>
<protein>
    <submittedName>
        <fullName evidence="3">FH2 domain containing 1</fullName>
    </submittedName>
</protein>
<evidence type="ECO:0000259" key="2">
    <source>
        <dbReference type="PROSITE" id="PS51444"/>
    </source>
</evidence>
<evidence type="ECO:0000256" key="1">
    <source>
        <dbReference type="SAM" id="MobiDB-lite"/>
    </source>
</evidence>
<feature type="compositionally biased region" description="Polar residues" evidence="1">
    <location>
        <begin position="747"/>
        <end position="762"/>
    </location>
</feature>
<feature type="region of interest" description="Disordered" evidence="1">
    <location>
        <begin position="673"/>
        <end position="697"/>
    </location>
</feature>
<dbReference type="EMBL" id="HAED01016532">
    <property type="protein sequence ID" value="SBR02977.1"/>
    <property type="molecule type" value="Transcribed_RNA"/>
</dbReference>
<gene>
    <name evidence="3" type="primary">FHDC1</name>
</gene>
<feature type="compositionally biased region" description="Polar residues" evidence="1">
    <location>
        <begin position="561"/>
        <end position="593"/>
    </location>
</feature>
<feature type="compositionally biased region" description="Basic and acidic residues" evidence="1">
    <location>
        <begin position="784"/>
        <end position="803"/>
    </location>
</feature>
<proteinExistence type="predicted"/>
<feature type="region of interest" description="Disordered" evidence="1">
    <location>
        <begin position="505"/>
        <end position="524"/>
    </location>
</feature>
<feature type="compositionally biased region" description="Polar residues" evidence="1">
    <location>
        <begin position="982"/>
        <end position="991"/>
    </location>
</feature>